<evidence type="ECO:0000313" key="2">
    <source>
        <dbReference type="EMBL" id="VAW86852.1"/>
    </source>
</evidence>
<proteinExistence type="predicted"/>
<reference evidence="2" key="1">
    <citation type="submission" date="2018-06" db="EMBL/GenBank/DDBJ databases">
        <authorList>
            <person name="Zhirakovskaya E."/>
        </authorList>
    </citation>
    <scope>NUCLEOTIDE SEQUENCE</scope>
</reference>
<name>A0A3B0ZHF1_9ZZZZ</name>
<feature type="compositionally biased region" description="Basic and acidic residues" evidence="1">
    <location>
        <begin position="14"/>
        <end position="27"/>
    </location>
</feature>
<accession>A0A3B0ZHF1</accession>
<feature type="region of interest" description="Disordered" evidence="1">
    <location>
        <begin position="14"/>
        <end position="51"/>
    </location>
</feature>
<evidence type="ECO:0000256" key="1">
    <source>
        <dbReference type="SAM" id="MobiDB-lite"/>
    </source>
</evidence>
<gene>
    <name evidence="2" type="ORF">MNBD_GAMMA18-1503</name>
</gene>
<sequence length="67" mass="8027">MTIKQYTLEEIDKLKDQGESDSKRLEDTTEEELEQAAKSDPDSAWPTDEELKKFKRPNKEFFERFKK</sequence>
<dbReference type="EMBL" id="UOFP01000160">
    <property type="protein sequence ID" value="VAW86852.1"/>
    <property type="molecule type" value="Genomic_DNA"/>
</dbReference>
<protein>
    <submittedName>
        <fullName evidence="2">Uncharacterized protein</fullName>
    </submittedName>
</protein>
<organism evidence="2">
    <name type="scientific">hydrothermal vent metagenome</name>
    <dbReference type="NCBI Taxonomy" id="652676"/>
    <lineage>
        <taxon>unclassified sequences</taxon>
        <taxon>metagenomes</taxon>
        <taxon>ecological metagenomes</taxon>
    </lineage>
</organism>
<dbReference type="AlphaFoldDB" id="A0A3B0ZHF1"/>